<dbReference type="InterPro" id="IPR012263">
    <property type="entry name" value="M_m6A_EcoRV"/>
</dbReference>
<name>A0AB35FYL3_LEUGE</name>
<evidence type="ECO:0000313" key="10">
    <source>
        <dbReference type="EMBL" id="MBZ6015683.1"/>
    </source>
</evidence>
<dbReference type="GO" id="GO:0043565">
    <property type="term" value="F:sequence-specific DNA binding"/>
    <property type="evidence" value="ECO:0007669"/>
    <property type="project" value="TreeGrafter"/>
</dbReference>
<dbReference type="InterPro" id="IPR023095">
    <property type="entry name" value="Ade_MeTrfase_dom_2"/>
</dbReference>
<evidence type="ECO:0000256" key="8">
    <source>
        <dbReference type="RuleBase" id="RU361257"/>
    </source>
</evidence>
<evidence type="ECO:0000256" key="6">
    <source>
        <dbReference type="ARBA" id="ARBA00047942"/>
    </source>
</evidence>
<dbReference type="PANTHER" id="PTHR30481">
    <property type="entry name" value="DNA ADENINE METHYLASE"/>
    <property type="match status" value="1"/>
</dbReference>
<dbReference type="AlphaFoldDB" id="A0AB35FYL3"/>
<dbReference type="NCBIfam" id="TIGR00571">
    <property type="entry name" value="dam"/>
    <property type="match status" value="1"/>
</dbReference>
<evidence type="ECO:0000256" key="1">
    <source>
        <dbReference type="ARBA" id="ARBA00006594"/>
    </source>
</evidence>
<evidence type="ECO:0000256" key="4">
    <source>
        <dbReference type="ARBA" id="ARBA00022679"/>
    </source>
</evidence>
<feature type="binding site" evidence="7">
    <location>
        <position position="180"/>
    </location>
    <ligand>
        <name>S-adenosyl-L-methionine</name>
        <dbReference type="ChEBI" id="CHEBI:59789"/>
    </ligand>
</feature>
<dbReference type="PIRSF" id="PIRSF000398">
    <property type="entry name" value="M_m6A_EcoRV"/>
    <property type="match status" value="1"/>
</dbReference>
<keyword evidence="11" id="KW-1185">Reference proteome</keyword>
<dbReference type="InterPro" id="IPR002052">
    <property type="entry name" value="DNA_methylase_N6_adenine_CS"/>
</dbReference>
<dbReference type="EMBL" id="JAHBFV010000011">
    <property type="protein sequence ID" value="MBZ6015683.1"/>
    <property type="molecule type" value="Genomic_DNA"/>
</dbReference>
<organism evidence="10 12">
    <name type="scientific">Leuconostoc gelidum subsp. gelidum</name>
    <dbReference type="NCBI Taxonomy" id="1607839"/>
    <lineage>
        <taxon>Bacteria</taxon>
        <taxon>Bacillati</taxon>
        <taxon>Bacillota</taxon>
        <taxon>Bacilli</taxon>
        <taxon>Lactobacillales</taxon>
        <taxon>Lactobacillaceae</taxon>
        <taxon>Leuconostoc</taxon>
        <taxon>Leuconostoc gelidum group</taxon>
    </lineage>
</organism>
<evidence type="ECO:0000313" key="12">
    <source>
        <dbReference type="Proteomes" id="UP000727071"/>
    </source>
</evidence>
<dbReference type="PANTHER" id="PTHR30481:SF3">
    <property type="entry name" value="DNA ADENINE METHYLASE"/>
    <property type="match status" value="1"/>
</dbReference>
<feature type="binding site" evidence="7">
    <location>
        <position position="48"/>
    </location>
    <ligand>
        <name>S-adenosyl-L-methionine</name>
        <dbReference type="ChEBI" id="CHEBI:59789"/>
    </ligand>
</feature>
<evidence type="ECO:0000256" key="3">
    <source>
        <dbReference type="ARBA" id="ARBA00022603"/>
    </source>
</evidence>
<accession>A0AB35FYL3</accession>
<evidence type="ECO:0000313" key="11">
    <source>
        <dbReference type="Proteomes" id="UP000705994"/>
    </source>
</evidence>
<dbReference type="Pfam" id="PF02086">
    <property type="entry name" value="MethyltransfD12"/>
    <property type="match status" value="1"/>
</dbReference>
<dbReference type="RefSeq" id="WP_224145054.1">
    <property type="nucleotide sequence ID" value="NZ_JAHBFO010000011.1"/>
</dbReference>
<dbReference type="GO" id="GO:0032259">
    <property type="term" value="P:methylation"/>
    <property type="evidence" value="ECO:0007669"/>
    <property type="project" value="UniProtKB-KW"/>
</dbReference>
<dbReference type="InterPro" id="IPR012327">
    <property type="entry name" value="MeTrfase_D12"/>
</dbReference>
<evidence type="ECO:0000256" key="7">
    <source>
        <dbReference type="PIRSR" id="PIRSR000398-1"/>
    </source>
</evidence>
<dbReference type="Proteomes" id="UP000705994">
    <property type="component" value="Unassembled WGS sequence"/>
</dbReference>
<gene>
    <name evidence="10" type="ORF">KII88_03935</name>
    <name evidence="9" type="ORF">KIJ07_08895</name>
</gene>
<sequence>MKWVGGKRQLLPELAKYVPEHFGTYFEPFLGGGAFLLALSPEHAVINDFNPELVVSWMMVRDRPEELLKQLKQHQLNHSKEYYLHLRAADRDGRLEKMTLVQRAARFIYMNKTGFNGLWRVNKKGQNNVPFGSYKNPNISDKDTIKPASRYLNDAQITITNADFEKVILDAQTGDFVYFDPPYIPISETSSFTAYGSDFGYNQQVRLRDVFVALHQKGVHVMLSNSDVPLIEKLYGHIDGIVIERVSVTHMVAAKASSRKKVGEVIVHGK</sequence>
<dbReference type="Gene3D" id="1.10.1020.10">
    <property type="entry name" value="Adenine-specific Methyltransferase, Domain 2"/>
    <property type="match status" value="1"/>
</dbReference>
<dbReference type="Proteomes" id="UP000727071">
    <property type="component" value="Unassembled WGS sequence"/>
</dbReference>
<dbReference type="GO" id="GO:0009307">
    <property type="term" value="P:DNA restriction-modification system"/>
    <property type="evidence" value="ECO:0007669"/>
    <property type="project" value="InterPro"/>
</dbReference>
<feature type="binding site" evidence="7">
    <location>
        <position position="3"/>
    </location>
    <ligand>
        <name>S-adenosyl-L-methionine</name>
        <dbReference type="ChEBI" id="CHEBI:59789"/>
    </ligand>
</feature>
<keyword evidence="5 8" id="KW-0949">S-adenosyl-L-methionine</keyword>
<dbReference type="EMBL" id="JAHBFX010000009">
    <property type="protein sequence ID" value="MBZ6000513.1"/>
    <property type="molecule type" value="Genomic_DNA"/>
</dbReference>
<reference evidence="10 11" key="1">
    <citation type="submission" date="2021-05" db="EMBL/GenBank/DDBJ databases">
        <title>Pangenome of Leuconostoc gelidum warrants species status for Leuconostoc gelidum subsp. gasicomitatum.</title>
        <authorList>
            <person name="Johansson P."/>
            <person name="Sade E."/>
            <person name="Hultman J."/>
            <person name="Auvinen P."/>
            <person name="Bjorkroth J."/>
        </authorList>
    </citation>
    <scope>NUCLEOTIDE SEQUENCE</scope>
    <source>
        <strain evidence="9 11">AMKR21</strain>
        <strain evidence="10">C220d</strain>
    </source>
</reference>
<dbReference type="InterPro" id="IPR029063">
    <property type="entry name" value="SAM-dependent_MTases_sf"/>
</dbReference>
<proteinExistence type="inferred from homology"/>
<dbReference type="PRINTS" id="PR00505">
    <property type="entry name" value="D12N6MTFRASE"/>
</dbReference>
<evidence type="ECO:0000313" key="9">
    <source>
        <dbReference type="EMBL" id="MBZ6000513.1"/>
    </source>
</evidence>
<evidence type="ECO:0000256" key="2">
    <source>
        <dbReference type="ARBA" id="ARBA00011900"/>
    </source>
</evidence>
<evidence type="ECO:0000256" key="5">
    <source>
        <dbReference type="ARBA" id="ARBA00022691"/>
    </source>
</evidence>
<dbReference type="GO" id="GO:0009007">
    <property type="term" value="F:site-specific DNA-methyltransferase (adenine-specific) activity"/>
    <property type="evidence" value="ECO:0007669"/>
    <property type="project" value="UniProtKB-UniRule"/>
</dbReference>
<dbReference type="EC" id="2.1.1.72" evidence="2 8"/>
<dbReference type="SUPFAM" id="SSF53335">
    <property type="entry name" value="S-adenosyl-L-methionine-dependent methyltransferases"/>
    <property type="match status" value="1"/>
</dbReference>
<dbReference type="PROSITE" id="PS00092">
    <property type="entry name" value="N6_MTASE"/>
    <property type="match status" value="1"/>
</dbReference>
<dbReference type="Gene3D" id="3.40.50.150">
    <property type="entry name" value="Vaccinia Virus protein VP39"/>
    <property type="match status" value="1"/>
</dbReference>
<dbReference type="GO" id="GO:0006298">
    <property type="term" value="P:mismatch repair"/>
    <property type="evidence" value="ECO:0007669"/>
    <property type="project" value="TreeGrafter"/>
</dbReference>
<comment type="caution">
    <text evidence="10">The sequence shown here is derived from an EMBL/GenBank/DDBJ whole genome shotgun (WGS) entry which is preliminary data.</text>
</comment>
<protein>
    <recommendedName>
        <fullName evidence="2 8">Site-specific DNA-methyltransferase (adenine-specific)</fullName>
        <ecNumber evidence="2 8">2.1.1.72</ecNumber>
    </recommendedName>
</protein>
<dbReference type="GO" id="GO:1904047">
    <property type="term" value="F:S-adenosyl-L-methionine binding"/>
    <property type="evidence" value="ECO:0007669"/>
    <property type="project" value="TreeGrafter"/>
</dbReference>
<keyword evidence="3 8" id="KW-0489">Methyltransferase</keyword>
<comment type="catalytic activity">
    <reaction evidence="6 8">
        <text>a 2'-deoxyadenosine in DNA + S-adenosyl-L-methionine = an N(6)-methyl-2'-deoxyadenosine in DNA + S-adenosyl-L-homocysteine + H(+)</text>
        <dbReference type="Rhea" id="RHEA:15197"/>
        <dbReference type="Rhea" id="RHEA-COMP:12418"/>
        <dbReference type="Rhea" id="RHEA-COMP:12419"/>
        <dbReference type="ChEBI" id="CHEBI:15378"/>
        <dbReference type="ChEBI" id="CHEBI:57856"/>
        <dbReference type="ChEBI" id="CHEBI:59789"/>
        <dbReference type="ChEBI" id="CHEBI:90615"/>
        <dbReference type="ChEBI" id="CHEBI:90616"/>
        <dbReference type="EC" id="2.1.1.72"/>
    </reaction>
</comment>
<feature type="binding site" evidence="7">
    <location>
        <position position="7"/>
    </location>
    <ligand>
        <name>S-adenosyl-L-methionine</name>
        <dbReference type="ChEBI" id="CHEBI:59789"/>
    </ligand>
</feature>
<comment type="similarity">
    <text evidence="1 8">Belongs to the N(4)/N(6)-methyltransferase family.</text>
</comment>
<keyword evidence="4 8" id="KW-0808">Transferase</keyword>